<dbReference type="InterPro" id="IPR007313">
    <property type="entry name" value="FxsA"/>
</dbReference>
<protein>
    <submittedName>
        <fullName evidence="2">FxsA family protein</fullName>
    </submittedName>
</protein>
<dbReference type="Pfam" id="PF04186">
    <property type="entry name" value="FxsA"/>
    <property type="match status" value="1"/>
</dbReference>
<keyword evidence="1" id="KW-0812">Transmembrane</keyword>
<feature type="transmembrane region" description="Helical" evidence="1">
    <location>
        <begin position="71"/>
        <end position="90"/>
    </location>
</feature>
<sequence>MRKALLFVLLIPVIEILVLIEVGGQIGGLASILLIFSTAIFGLLIIKKQGGKTLLKAQEKLRANILPAQEMVDGLLLAIAGVFLLIPGFVTDAIGILLLIPPIRKGLFFGVFMKLIVSKMKKTPHGASRFYENTGEIIEGEYIKENKDQIDKN</sequence>
<proteinExistence type="predicted"/>
<evidence type="ECO:0000313" key="2">
    <source>
        <dbReference type="EMBL" id="MCZ2720353.1"/>
    </source>
</evidence>
<keyword evidence="3" id="KW-1185">Reference proteome</keyword>
<dbReference type="PANTHER" id="PTHR35335">
    <property type="entry name" value="UPF0716 PROTEIN FXSA"/>
    <property type="match status" value="1"/>
</dbReference>
<name>A0ABT4JPP4_9GAMM</name>
<feature type="transmembrane region" description="Helical" evidence="1">
    <location>
        <begin position="26"/>
        <end position="46"/>
    </location>
</feature>
<comment type="caution">
    <text evidence="2">The sequence shown here is derived from an EMBL/GenBank/DDBJ whole genome shotgun (WGS) entry which is preliminary data.</text>
</comment>
<gene>
    <name evidence="2" type="ORF">O1D97_01515</name>
</gene>
<dbReference type="Proteomes" id="UP001149719">
    <property type="component" value="Unassembled WGS sequence"/>
</dbReference>
<dbReference type="NCBIfam" id="NF008528">
    <property type="entry name" value="PRK11463.1-2"/>
    <property type="match status" value="1"/>
</dbReference>
<dbReference type="PANTHER" id="PTHR35335:SF1">
    <property type="entry name" value="UPF0716 PROTEIN FXSA"/>
    <property type="match status" value="1"/>
</dbReference>
<accession>A0ABT4JPP4</accession>
<dbReference type="EMBL" id="JAPUBN010000006">
    <property type="protein sequence ID" value="MCZ2720353.1"/>
    <property type="molecule type" value="Genomic_DNA"/>
</dbReference>
<dbReference type="RefSeq" id="WP_269122175.1">
    <property type="nucleotide sequence ID" value="NZ_JAPUBN010000006.1"/>
</dbReference>
<evidence type="ECO:0000256" key="1">
    <source>
        <dbReference type="SAM" id="Phobius"/>
    </source>
</evidence>
<evidence type="ECO:0000313" key="3">
    <source>
        <dbReference type="Proteomes" id="UP001149719"/>
    </source>
</evidence>
<organism evidence="2 3">
    <name type="scientific">Marinomonas phaeophyticola</name>
    <dbReference type="NCBI Taxonomy" id="3004091"/>
    <lineage>
        <taxon>Bacteria</taxon>
        <taxon>Pseudomonadati</taxon>
        <taxon>Pseudomonadota</taxon>
        <taxon>Gammaproteobacteria</taxon>
        <taxon>Oceanospirillales</taxon>
        <taxon>Oceanospirillaceae</taxon>
        <taxon>Marinomonas</taxon>
    </lineage>
</organism>
<keyword evidence="1" id="KW-0472">Membrane</keyword>
<keyword evidence="1" id="KW-1133">Transmembrane helix</keyword>
<reference evidence="2" key="1">
    <citation type="submission" date="2022-12" db="EMBL/GenBank/DDBJ databases">
        <title>Marinomonas 15G1-11 sp. nov, isolated from marine algae.</title>
        <authorList>
            <person name="Butt M."/>
            <person name="Choi D.G."/>
            <person name="Kim J.M."/>
            <person name="Lee J.K."/>
            <person name="Baek J.H."/>
            <person name="Jeon C.O."/>
        </authorList>
    </citation>
    <scope>NUCLEOTIDE SEQUENCE</scope>
    <source>
        <strain evidence="2">15G1-11</strain>
    </source>
</reference>